<reference evidence="5 6" key="1">
    <citation type="journal article" date="2010" name="Stand. Genomic Sci.">
        <title>Complete genome sequence of Thermosphaera aggregans type strain (M11TL).</title>
        <authorList>
            <person name="Spring S."/>
            <person name="Rachel R."/>
            <person name="Lapidus A."/>
            <person name="Davenport K."/>
            <person name="Tice H."/>
            <person name="Copeland A."/>
            <person name="Cheng J.F."/>
            <person name="Lucas S."/>
            <person name="Chen F."/>
            <person name="Nolan M."/>
            <person name="Bruce D."/>
            <person name="Goodwin L."/>
            <person name="Pitluck S."/>
            <person name="Ivanova N."/>
            <person name="Mavromatis K."/>
            <person name="Ovchinnikova G."/>
            <person name="Pati A."/>
            <person name="Chen A."/>
            <person name="Palaniappan K."/>
            <person name="Land M."/>
            <person name="Hauser L."/>
            <person name="Chang Y.J."/>
            <person name="Jeffries C.C."/>
            <person name="Brettin T."/>
            <person name="Detter J.C."/>
            <person name="Tapia R."/>
            <person name="Han C."/>
            <person name="Heimerl T."/>
            <person name="Weikl F."/>
            <person name="Brambilla E."/>
            <person name="Goker M."/>
            <person name="Bristow J."/>
            <person name="Eisen J.A."/>
            <person name="Markowitz V."/>
            <person name="Hugenholtz P."/>
            <person name="Kyrpides N.C."/>
            <person name="Klenk H.P."/>
        </authorList>
    </citation>
    <scope>NUCLEOTIDE SEQUENCE [LARGE SCALE GENOMIC DNA]</scope>
    <source>
        <strain evidence="6">DSM 11486 / M11TL</strain>
    </source>
</reference>
<organism evidence="5 6">
    <name type="scientific">Thermosphaera aggregans (strain DSM 11486 / M11TL)</name>
    <dbReference type="NCBI Taxonomy" id="633148"/>
    <lineage>
        <taxon>Archaea</taxon>
        <taxon>Thermoproteota</taxon>
        <taxon>Thermoprotei</taxon>
        <taxon>Desulfurococcales</taxon>
        <taxon>Desulfurococcaceae</taxon>
        <taxon>Thermosphaera</taxon>
    </lineage>
</organism>
<evidence type="ECO:0000256" key="3">
    <source>
        <dbReference type="ARBA" id="ARBA00022840"/>
    </source>
</evidence>
<dbReference type="eggNOG" id="arCOG00194">
    <property type="taxonomic scope" value="Archaea"/>
</dbReference>
<dbReference type="SUPFAM" id="SSF52540">
    <property type="entry name" value="P-loop containing nucleoside triphosphate hydrolases"/>
    <property type="match status" value="1"/>
</dbReference>
<dbReference type="Proteomes" id="UP000002376">
    <property type="component" value="Chromosome"/>
</dbReference>
<gene>
    <name evidence="5" type="ordered locus">Tagg_0321</name>
</gene>
<reference evidence="6" key="2">
    <citation type="journal article" date="2010" name="Stand. Genomic Sci.">
        <title>Complete genome sequence of Thermosphaera aggregans type strain (M11TLT).</title>
        <authorList>
            <person name="Spring S."/>
            <person name="Rachel R."/>
            <person name="Lapidus A."/>
            <person name="Davenport K."/>
            <person name="Tice H."/>
            <person name="Copeland A."/>
            <person name="Cheng J.-F."/>
            <person name="Lucas S."/>
            <person name="Chen F."/>
            <person name="Nolan M."/>
            <person name="Bruce D."/>
            <person name="Goodwin L."/>
            <person name="Pitluck S."/>
            <person name="Ivanova N."/>
            <person name="Mavromatis K."/>
            <person name="Ovchinnikova G."/>
            <person name="Pati A."/>
            <person name="Chen A."/>
            <person name="Palaniappan K."/>
            <person name="Land M."/>
            <person name="Hauser L."/>
            <person name="Chang Y.-J."/>
            <person name="Jeffries C.C."/>
            <person name="Brettin T."/>
            <person name="Detter J.C."/>
            <person name="Tapia R."/>
            <person name="Han C."/>
            <person name="Heimerl T."/>
            <person name="Weikl F."/>
            <person name="Brambilla E."/>
            <person name="Goker M."/>
            <person name="Bristow J."/>
            <person name="Eisen J.A."/>
            <person name="Markowitz V."/>
            <person name="Hugenholtz P."/>
            <person name="Kyrpides N.C."/>
            <person name="Klenk H.-P."/>
        </authorList>
    </citation>
    <scope>NUCLEOTIDE SEQUENCE [LARGE SCALE GENOMIC DNA]</scope>
    <source>
        <strain evidence="6">DSM 11486 / M11TL</strain>
    </source>
</reference>
<dbReference type="EMBL" id="CP001939">
    <property type="protein sequence ID" value="ADG90597.1"/>
    <property type="molecule type" value="Genomic_DNA"/>
</dbReference>
<reference key="3">
    <citation type="submission" date="2010-02" db="EMBL/GenBank/DDBJ databases">
        <title>Complete genome sequence of Thermosphaera aggregans type strain (M11TL).</title>
        <authorList>
            <consortium name="US DOE Joint Genome Institute (JGI-PGF)"/>
            <person name="Spring S."/>
            <person name="Lapidus A."/>
            <person name="Munk C."/>
            <person name="Schroeder M."/>
            <person name="Glavina Del Rio T."/>
            <person name="Tice H."/>
            <person name="Copeland A."/>
            <person name="Cheng J.-F."/>
            <person name="Lucas S."/>
            <person name="Chen F."/>
            <person name="Nolan M."/>
            <person name="Bruce D."/>
            <person name="Goodwin L."/>
            <person name="Pitluck S."/>
            <person name="Ivanova N."/>
            <person name="Mavromatis K."/>
            <person name="Ovchinnikova G."/>
            <person name="Pati A."/>
            <person name="Chen A."/>
            <person name="Palaniappan K."/>
            <person name="Land M."/>
            <person name="Hauser L."/>
            <person name="Chang Y.-J."/>
            <person name="Jeffries C.C."/>
            <person name="Brettin T."/>
            <person name="Detter J.C."/>
            <person name="Tapia R."/>
            <person name="Han C."/>
            <person name="Chain P."/>
            <person name="Heimerl T."/>
            <person name="Weik F."/>
            <person name="Goker M."/>
            <person name="Rachel R."/>
            <person name="Bristow J."/>
            <person name="Eisen J.A."/>
            <person name="Markowitz V."/>
            <person name="Hugenholtz P."/>
            <person name="Kyrpides N.C."/>
            <person name="Klenk H.-P."/>
        </authorList>
    </citation>
    <scope>NUCLEOTIDE SEQUENCE</scope>
    <source>
        <strain>DSM 11486</strain>
    </source>
</reference>
<dbReference type="Gene3D" id="3.40.50.300">
    <property type="entry name" value="P-loop containing nucleotide triphosphate hydrolases"/>
    <property type="match status" value="1"/>
</dbReference>
<evidence type="ECO:0000256" key="1">
    <source>
        <dbReference type="ARBA" id="ARBA00022448"/>
    </source>
</evidence>
<dbReference type="Pfam" id="PF00005">
    <property type="entry name" value="ABC_tran"/>
    <property type="match status" value="1"/>
</dbReference>
<protein>
    <submittedName>
        <fullName evidence="5">ABC transporter related protein</fullName>
    </submittedName>
</protein>
<dbReference type="AlphaFoldDB" id="D5U0E7"/>
<dbReference type="CDD" id="cd03230">
    <property type="entry name" value="ABC_DR_subfamily_A"/>
    <property type="match status" value="1"/>
</dbReference>
<evidence type="ECO:0000256" key="2">
    <source>
        <dbReference type="ARBA" id="ARBA00022741"/>
    </source>
</evidence>
<dbReference type="InterPro" id="IPR051782">
    <property type="entry name" value="ABC_Transporter_VariousFunc"/>
</dbReference>
<dbReference type="STRING" id="633148.Tagg_0321"/>
<dbReference type="PANTHER" id="PTHR42939:SF1">
    <property type="entry name" value="ABC TRANSPORTER ATP-BINDING PROTEIN ALBC-RELATED"/>
    <property type="match status" value="1"/>
</dbReference>
<accession>D5U0E7</accession>
<dbReference type="InterPro" id="IPR027417">
    <property type="entry name" value="P-loop_NTPase"/>
</dbReference>
<evidence type="ECO:0000313" key="5">
    <source>
        <dbReference type="EMBL" id="ADG90597.1"/>
    </source>
</evidence>
<dbReference type="SMART" id="SM00382">
    <property type="entry name" value="AAA"/>
    <property type="match status" value="1"/>
</dbReference>
<keyword evidence="2" id="KW-0547">Nucleotide-binding</keyword>
<dbReference type="PANTHER" id="PTHR42939">
    <property type="entry name" value="ABC TRANSPORTER ATP-BINDING PROTEIN ALBC-RELATED"/>
    <property type="match status" value="1"/>
</dbReference>
<dbReference type="GO" id="GO:0016887">
    <property type="term" value="F:ATP hydrolysis activity"/>
    <property type="evidence" value="ECO:0007669"/>
    <property type="project" value="InterPro"/>
</dbReference>
<keyword evidence="6" id="KW-1185">Reference proteome</keyword>
<name>D5U0E7_THEAM</name>
<keyword evidence="1" id="KW-0813">Transport</keyword>
<feature type="domain" description="ABC transporter" evidence="4">
    <location>
        <begin position="9"/>
        <end position="237"/>
    </location>
</feature>
<dbReference type="PROSITE" id="PS50893">
    <property type="entry name" value="ABC_TRANSPORTER_2"/>
    <property type="match status" value="1"/>
</dbReference>
<dbReference type="GO" id="GO:0005524">
    <property type="term" value="F:ATP binding"/>
    <property type="evidence" value="ECO:0007669"/>
    <property type="project" value="UniProtKB-KW"/>
</dbReference>
<dbReference type="InterPro" id="IPR003593">
    <property type="entry name" value="AAA+_ATPase"/>
</dbReference>
<dbReference type="HOGENOM" id="CLU_000604_1_2_2"/>
<evidence type="ECO:0000259" key="4">
    <source>
        <dbReference type="PROSITE" id="PS50893"/>
    </source>
</evidence>
<dbReference type="InterPro" id="IPR003439">
    <property type="entry name" value="ABC_transporter-like_ATP-bd"/>
</dbReference>
<dbReference type="KEGG" id="tag:Tagg_0321"/>
<sequence>MRMSGNPLLRVTDLIIRYGSFTAVNKVSFQLGPGDVYCLLGPNGAGKTSTIKAIVGLVKPVEGSISICEKNPLTDIDAKNCIGYVAEDPILIESLTTREHIEFAATVRGVGKESEEWVNYLIKAFDFTFNLDKPVYTLSRGNKQKASLILALMHKPKILILDEPFTGLDFQSSSILKNIIEDWKKSQNGVLMSTHILEIAEKICTRVGVIISGRLIFEDSTENVKARLLGEDKFAKLLNELTSNTILGNK</sequence>
<evidence type="ECO:0000313" key="6">
    <source>
        <dbReference type="Proteomes" id="UP000002376"/>
    </source>
</evidence>
<keyword evidence="3" id="KW-0067">ATP-binding</keyword>
<proteinExistence type="predicted"/>